<dbReference type="EMBL" id="AUZY01008291">
    <property type="protein sequence ID" value="EQD46407.1"/>
    <property type="molecule type" value="Genomic_DNA"/>
</dbReference>
<organism evidence="1">
    <name type="scientific">mine drainage metagenome</name>
    <dbReference type="NCBI Taxonomy" id="410659"/>
    <lineage>
        <taxon>unclassified sequences</taxon>
        <taxon>metagenomes</taxon>
        <taxon>ecological metagenomes</taxon>
    </lineage>
</organism>
<reference evidence="1" key="1">
    <citation type="submission" date="2013-08" db="EMBL/GenBank/DDBJ databases">
        <authorList>
            <person name="Mendez C."/>
            <person name="Richter M."/>
            <person name="Ferrer M."/>
            <person name="Sanchez J."/>
        </authorList>
    </citation>
    <scope>NUCLEOTIDE SEQUENCE</scope>
</reference>
<reference evidence="1" key="2">
    <citation type="journal article" date="2014" name="ISME J.">
        <title>Microbial stratification in low pH oxic and suboxic macroscopic growths along an acid mine drainage.</title>
        <authorList>
            <person name="Mendez-Garcia C."/>
            <person name="Mesa V."/>
            <person name="Sprenger R.R."/>
            <person name="Richter M."/>
            <person name="Diez M.S."/>
            <person name="Solano J."/>
            <person name="Bargiela R."/>
            <person name="Golyshina O.V."/>
            <person name="Manteca A."/>
            <person name="Ramos J.L."/>
            <person name="Gallego J.R."/>
            <person name="Llorente I."/>
            <person name="Martins Dos Santos V.A."/>
            <person name="Jensen O.N."/>
            <person name="Pelaez A.I."/>
            <person name="Sanchez J."/>
            <person name="Ferrer M."/>
        </authorList>
    </citation>
    <scope>NUCLEOTIDE SEQUENCE</scope>
</reference>
<sequence length="117" mass="13247">FVAILQTEENNKRERDDVVRAQLDCLHASGNPARKAFLSEMLCLRFPREYPVLNKPVRAFLSENNFSAPRGASEGARYIDLAKKLRAALRANPDYPARNLAELDAMIWASAEEKKTK</sequence>
<protein>
    <submittedName>
        <fullName evidence="1">Uncharacterized protein</fullName>
    </submittedName>
</protein>
<evidence type="ECO:0000313" key="1">
    <source>
        <dbReference type="EMBL" id="EQD46407.1"/>
    </source>
</evidence>
<comment type="caution">
    <text evidence="1">The sequence shown here is derived from an EMBL/GenBank/DDBJ whole genome shotgun (WGS) entry which is preliminary data.</text>
</comment>
<name>T0ZPG1_9ZZZZ</name>
<dbReference type="AlphaFoldDB" id="T0ZPG1"/>
<accession>T0ZPG1</accession>
<gene>
    <name evidence="1" type="ORF">B1B_12639</name>
</gene>
<proteinExistence type="predicted"/>
<feature type="non-terminal residue" evidence="1">
    <location>
        <position position="1"/>
    </location>
</feature>